<dbReference type="AlphaFoldDB" id="A0A1F5USJ5"/>
<proteinExistence type="predicted"/>
<keyword evidence="1" id="KW-0472">Membrane</keyword>
<evidence type="ECO:0000313" key="3">
    <source>
        <dbReference type="Proteomes" id="UP000179157"/>
    </source>
</evidence>
<organism evidence="2 3">
    <name type="scientific">Fraserbacteria sp. (strain RBG_16_55_9)</name>
    <dbReference type="NCBI Taxonomy" id="1817864"/>
    <lineage>
        <taxon>Bacteria</taxon>
        <taxon>Candidatus Fraseribacteriota</taxon>
    </lineage>
</organism>
<reference evidence="2 3" key="1">
    <citation type="journal article" date="2016" name="Nat. Commun.">
        <title>Thousands of microbial genomes shed light on interconnected biogeochemical processes in an aquifer system.</title>
        <authorList>
            <person name="Anantharaman K."/>
            <person name="Brown C.T."/>
            <person name="Hug L.A."/>
            <person name="Sharon I."/>
            <person name="Castelle C.J."/>
            <person name="Probst A.J."/>
            <person name="Thomas B.C."/>
            <person name="Singh A."/>
            <person name="Wilkins M.J."/>
            <person name="Karaoz U."/>
            <person name="Brodie E.L."/>
            <person name="Williams K.H."/>
            <person name="Hubbard S.S."/>
            <person name="Banfield J.F."/>
        </authorList>
    </citation>
    <scope>NUCLEOTIDE SEQUENCE [LARGE SCALE GENOMIC DNA]</scope>
    <source>
        <strain evidence="3">RBG_16_55_9</strain>
    </source>
</reference>
<name>A0A1F5USJ5_FRAXR</name>
<dbReference type="STRING" id="1817864.A2Z21_07125"/>
<keyword evidence="1" id="KW-1133">Transmembrane helix</keyword>
<comment type="caution">
    <text evidence="2">The sequence shown here is derived from an EMBL/GenBank/DDBJ whole genome shotgun (WGS) entry which is preliminary data.</text>
</comment>
<evidence type="ECO:0000256" key="1">
    <source>
        <dbReference type="SAM" id="Phobius"/>
    </source>
</evidence>
<sequence>MKTHWLPLGLVLLLSSLLALLFQDFLREVIVVPLLYAYWFMRLYVESLPQSFLWALFMAAVIAIAVKSISARTAKSRHGHRGLQKERQGKIEVWVERVRLAKRGKYFRVRLARRLAEFSLETLAYRERRTPEEIREQLQSGRSGIPQEIETYLQAGLSMNIQNADSGDTTRLRTRKNSPLQLNPERVVEFLEHLLQGRRPGNAYER</sequence>
<keyword evidence="1" id="KW-0812">Transmembrane</keyword>
<protein>
    <submittedName>
        <fullName evidence="2">Uncharacterized protein</fullName>
    </submittedName>
</protein>
<dbReference type="Proteomes" id="UP000179157">
    <property type="component" value="Unassembled WGS sequence"/>
</dbReference>
<dbReference type="EMBL" id="MFGX01000088">
    <property type="protein sequence ID" value="OGF54138.1"/>
    <property type="molecule type" value="Genomic_DNA"/>
</dbReference>
<evidence type="ECO:0000313" key="2">
    <source>
        <dbReference type="EMBL" id="OGF54138.1"/>
    </source>
</evidence>
<feature type="transmembrane region" description="Helical" evidence="1">
    <location>
        <begin position="51"/>
        <end position="69"/>
    </location>
</feature>
<accession>A0A1F5USJ5</accession>
<gene>
    <name evidence="2" type="ORF">A2Z21_07125</name>
</gene>